<dbReference type="OrthoDB" id="5046242at2759"/>
<protein>
    <recommendedName>
        <fullName evidence="8">Amine oxidase domain-containing protein</fullName>
    </recommendedName>
</protein>
<dbReference type="PANTHER" id="PTHR10742:SF410">
    <property type="entry name" value="LYSINE-SPECIFIC HISTONE DEMETHYLASE 2"/>
    <property type="match status" value="1"/>
</dbReference>
<dbReference type="Proteomes" id="UP001055712">
    <property type="component" value="Unassembled WGS sequence"/>
</dbReference>
<dbReference type="InterPro" id="IPR050281">
    <property type="entry name" value="Flavin_monoamine_oxidase"/>
</dbReference>
<dbReference type="EMBL" id="SIDB01000002">
    <property type="protein sequence ID" value="KAI3436353.1"/>
    <property type="molecule type" value="Genomic_DNA"/>
</dbReference>
<dbReference type="SUPFAM" id="SSF51905">
    <property type="entry name" value="FAD/NAD(P)-binding domain"/>
    <property type="match status" value="1"/>
</dbReference>
<dbReference type="Pfam" id="PF01593">
    <property type="entry name" value="Amino_oxidase"/>
    <property type="match status" value="1"/>
</dbReference>
<feature type="compositionally biased region" description="Pro residues" evidence="6">
    <location>
        <begin position="53"/>
        <end position="67"/>
    </location>
</feature>
<gene>
    <name evidence="9" type="ORF">D9Q98_002406</name>
</gene>
<comment type="similarity">
    <text evidence="3">Belongs to the flavin monoamine oxidase family.</text>
</comment>
<comment type="caution">
    <text evidence="9">The sequence shown here is derived from an EMBL/GenBank/DDBJ whole genome shotgun (WGS) entry which is preliminary data.</text>
</comment>
<evidence type="ECO:0000256" key="7">
    <source>
        <dbReference type="SAM" id="Phobius"/>
    </source>
</evidence>
<dbReference type="SUPFAM" id="SSF54373">
    <property type="entry name" value="FAD-linked reductases, C-terminal domain"/>
    <property type="match status" value="1"/>
</dbReference>
<evidence type="ECO:0000256" key="3">
    <source>
        <dbReference type="ARBA" id="ARBA00005995"/>
    </source>
</evidence>
<feature type="binding site" evidence="5">
    <location>
        <position position="372"/>
    </location>
    <ligand>
        <name>FAD</name>
        <dbReference type="ChEBI" id="CHEBI:57692"/>
    </ligand>
</feature>
<feature type="domain" description="Amine oxidase" evidence="8">
    <location>
        <begin position="164"/>
        <end position="601"/>
    </location>
</feature>
<evidence type="ECO:0000256" key="1">
    <source>
        <dbReference type="ARBA" id="ARBA00001974"/>
    </source>
</evidence>
<keyword evidence="10" id="KW-1185">Reference proteome</keyword>
<reference evidence="9" key="2">
    <citation type="submission" date="2020-11" db="EMBL/GenBank/DDBJ databases">
        <authorList>
            <person name="Cecchin M."/>
            <person name="Marcolungo L."/>
            <person name="Rossato M."/>
            <person name="Girolomoni L."/>
            <person name="Cosentino E."/>
            <person name="Cuine S."/>
            <person name="Li-Beisson Y."/>
            <person name="Delledonne M."/>
            <person name="Ballottari M."/>
        </authorList>
    </citation>
    <scope>NUCLEOTIDE SEQUENCE</scope>
    <source>
        <strain evidence="9">211/11P</strain>
        <tissue evidence="9">Whole cell</tissue>
    </source>
</reference>
<evidence type="ECO:0000256" key="2">
    <source>
        <dbReference type="ARBA" id="ARBA00004723"/>
    </source>
</evidence>
<sequence>MNPGEAPEAQAHAYVSVTERWPKGAAHQPPPAQWSPNATWMRDASSWGASQPSAPPLPQPPRAAHPPPRAHRHRSNCGTRRWLIGGAVILGAALAAGLIAFIVLRKRGSADGSDGYTPLPFVDRDRNTTAAFSADLHPRLLPSEAAALGLSSLTADVIVVGAGIAGLRAAQLLAAANMSVLVLEARVRVGGRVLSEQFGSSTAELGPQFIWGSESGIDSGGGNPITSVANMVGLLRVAANSDGSRHRFLGAADAQPLSSGRLLSLQRWTADLDALASGAPANRSLAEVLQTPQLLSRVGGSPANAAQLAATVGVQYGVQYGGQLTQLSALYFNNHTSFRGVDNMVLGGFSAIPQRLVAALGGGATLRLDTPVAAIAHGDSNATVYTAGGQALTAQYVVCSVPLGVLRAGAIALYPPLPEQTAAAVAALGVGRLEKLWLEFDSAFWSGTLCGSGEAAAPCEQLSYLASPTNTSGWRCYISMDAYTARPVLVALAAAAWAETLEAMSDAEALASALADLAVMFPVAAPAAQLRRYRLSRWGQDPWARGSLSYYAVGSSPSDRATLAEPQSGSLVLAGEAASVLYPSTVHGAYLSGEEAAQRVLDAAAQLPQCGASSGDAAGSSGGGSCVVPPAGVETVAAADCACEWPALLSV</sequence>
<comment type="cofactor">
    <cofactor evidence="1">
        <name>FAD</name>
        <dbReference type="ChEBI" id="CHEBI:57692"/>
    </cofactor>
</comment>
<accession>A0A9D4TWB7</accession>
<feature type="region of interest" description="Disordered" evidence="6">
    <location>
        <begin position="1"/>
        <end position="76"/>
    </location>
</feature>
<dbReference type="Gene3D" id="3.50.50.60">
    <property type="entry name" value="FAD/NAD(P)-binding domain"/>
    <property type="match status" value="1"/>
</dbReference>
<proteinExistence type="inferred from homology"/>
<dbReference type="GO" id="GO:0006598">
    <property type="term" value="P:polyamine catabolic process"/>
    <property type="evidence" value="ECO:0007669"/>
    <property type="project" value="UniProtKB-ARBA"/>
</dbReference>
<evidence type="ECO:0000259" key="8">
    <source>
        <dbReference type="Pfam" id="PF01593"/>
    </source>
</evidence>
<feature type="transmembrane region" description="Helical" evidence="7">
    <location>
        <begin position="82"/>
        <end position="104"/>
    </location>
</feature>
<dbReference type="PANTHER" id="PTHR10742">
    <property type="entry name" value="FLAVIN MONOAMINE OXIDASE"/>
    <property type="match status" value="1"/>
</dbReference>
<evidence type="ECO:0000256" key="4">
    <source>
        <dbReference type="ARBA" id="ARBA00023002"/>
    </source>
</evidence>
<feature type="binding site" evidence="5">
    <location>
        <begin position="184"/>
        <end position="185"/>
    </location>
    <ligand>
        <name>FAD</name>
        <dbReference type="ChEBI" id="CHEBI:57692"/>
    </ligand>
</feature>
<evidence type="ECO:0000256" key="5">
    <source>
        <dbReference type="PIRSR" id="PIRSR601613-1"/>
    </source>
</evidence>
<keyword evidence="7" id="KW-0472">Membrane</keyword>
<comment type="pathway">
    <text evidence="2">Amine and polyamine degradation; spermine degradation.</text>
</comment>
<keyword evidence="4" id="KW-0560">Oxidoreductase</keyword>
<evidence type="ECO:0000313" key="10">
    <source>
        <dbReference type="Proteomes" id="UP001055712"/>
    </source>
</evidence>
<organism evidence="9 10">
    <name type="scientific">Chlorella vulgaris</name>
    <name type="common">Green alga</name>
    <dbReference type="NCBI Taxonomy" id="3077"/>
    <lineage>
        <taxon>Eukaryota</taxon>
        <taxon>Viridiplantae</taxon>
        <taxon>Chlorophyta</taxon>
        <taxon>core chlorophytes</taxon>
        <taxon>Trebouxiophyceae</taxon>
        <taxon>Chlorellales</taxon>
        <taxon>Chlorellaceae</taxon>
        <taxon>Chlorella clade</taxon>
        <taxon>Chlorella</taxon>
    </lineage>
</organism>
<evidence type="ECO:0000313" key="9">
    <source>
        <dbReference type="EMBL" id="KAI3436353.1"/>
    </source>
</evidence>
<reference evidence="9" key="1">
    <citation type="journal article" date="2019" name="Plant J.">
        <title>Chlorella vulgaris genome assembly and annotation reveals the molecular basis for metabolic acclimation to high light conditions.</title>
        <authorList>
            <person name="Cecchin M."/>
            <person name="Marcolungo L."/>
            <person name="Rossato M."/>
            <person name="Girolomoni L."/>
            <person name="Cosentino E."/>
            <person name="Cuine S."/>
            <person name="Li-Beisson Y."/>
            <person name="Delledonne M."/>
            <person name="Ballottari M."/>
        </authorList>
    </citation>
    <scope>NUCLEOTIDE SEQUENCE</scope>
    <source>
        <strain evidence="9">211/11P</strain>
    </source>
</reference>
<dbReference type="PRINTS" id="PR00757">
    <property type="entry name" value="AMINEOXDASEF"/>
</dbReference>
<keyword evidence="7" id="KW-1133">Transmembrane helix</keyword>
<name>A0A9D4TWB7_CHLVU</name>
<dbReference type="InterPro" id="IPR001613">
    <property type="entry name" value="Flavin_amine_oxidase"/>
</dbReference>
<dbReference type="GO" id="GO:0046592">
    <property type="term" value="F:polyamine oxidase activity"/>
    <property type="evidence" value="ECO:0007669"/>
    <property type="project" value="UniProtKB-ARBA"/>
</dbReference>
<keyword evidence="7" id="KW-0812">Transmembrane</keyword>
<dbReference type="InterPro" id="IPR036188">
    <property type="entry name" value="FAD/NAD-bd_sf"/>
</dbReference>
<dbReference type="AlphaFoldDB" id="A0A9D4TWB7"/>
<dbReference type="InterPro" id="IPR002937">
    <property type="entry name" value="Amino_oxidase"/>
</dbReference>
<evidence type="ECO:0000256" key="6">
    <source>
        <dbReference type="SAM" id="MobiDB-lite"/>
    </source>
</evidence>